<keyword evidence="2" id="KW-1185">Reference proteome</keyword>
<feature type="region of interest" description="Disordered" evidence="1">
    <location>
        <begin position="91"/>
        <end position="148"/>
    </location>
</feature>
<evidence type="ECO:0000313" key="2">
    <source>
        <dbReference type="Proteomes" id="UP000887565"/>
    </source>
</evidence>
<protein>
    <submittedName>
        <fullName evidence="3">Uncharacterized protein</fullName>
    </submittedName>
</protein>
<accession>A0A915L5H0</accession>
<evidence type="ECO:0000313" key="3">
    <source>
        <dbReference type="WBParaSite" id="nRc.2.0.1.t45768-RA"/>
    </source>
</evidence>
<proteinExistence type="predicted"/>
<dbReference type="AlphaFoldDB" id="A0A915L5H0"/>
<name>A0A915L5H0_ROMCU</name>
<evidence type="ECO:0000256" key="1">
    <source>
        <dbReference type="SAM" id="MobiDB-lite"/>
    </source>
</evidence>
<reference evidence="3" key="1">
    <citation type="submission" date="2022-11" db="UniProtKB">
        <authorList>
            <consortium name="WormBaseParasite"/>
        </authorList>
    </citation>
    <scope>IDENTIFICATION</scope>
</reference>
<feature type="compositionally biased region" description="Polar residues" evidence="1">
    <location>
        <begin position="119"/>
        <end position="137"/>
    </location>
</feature>
<organism evidence="2 3">
    <name type="scientific">Romanomermis culicivorax</name>
    <name type="common">Nematode worm</name>
    <dbReference type="NCBI Taxonomy" id="13658"/>
    <lineage>
        <taxon>Eukaryota</taxon>
        <taxon>Metazoa</taxon>
        <taxon>Ecdysozoa</taxon>
        <taxon>Nematoda</taxon>
        <taxon>Enoplea</taxon>
        <taxon>Dorylaimia</taxon>
        <taxon>Mermithida</taxon>
        <taxon>Mermithoidea</taxon>
        <taxon>Mermithidae</taxon>
        <taxon>Romanomermis</taxon>
    </lineage>
</organism>
<sequence>MGSDVGKKNLILIFLDCSNLERCQLGSNKILAPIWQCANSEPGKVQTWQGARFEPIKPLLKSGKVPTLKTLSDAAAVDVLETQALTAAAAAGDRRSLQESSSPQPPIVVDKWPKLPASPLQSSSPVTRNAGRLSSENADVCGGGEFLK</sequence>
<dbReference type="Proteomes" id="UP000887565">
    <property type="component" value="Unplaced"/>
</dbReference>
<dbReference type="WBParaSite" id="nRc.2.0.1.t45768-RA">
    <property type="protein sequence ID" value="nRc.2.0.1.t45768-RA"/>
    <property type="gene ID" value="nRc.2.0.1.g45768"/>
</dbReference>